<dbReference type="SMART" id="SM00345">
    <property type="entry name" value="HTH_GNTR"/>
    <property type="match status" value="1"/>
</dbReference>
<name>A0ABY2SLS6_9HYPH</name>
<keyword evidence="6" id="KW-1185">Reference proteome</keyword>
<dbReference type="Gene3D" id="1.20.120.530">
    <property type="entry name" value="GntR ligand-binding domain-like"/>
    <property type="match status" value="1"/>
</dbReference>
<dbReference type="PROSITE" id="PS50949">
    <property type="entry name" value="HTH_GNTR"/>
    <property type="match status" value="1"/>
</dbReference>
<dbReference type="RefSeq" id="WP_136990830.1">
    <property type="nucleotide sequence ID" value="NZ_SZPQ01000020.1"/>
</dbReference>
<accession>A0ABY2SLS6</accession>
<dbReference type="InterPro" id="IPR008920">
    <property type="entry name" value="TF_FadR/GntR_C"/>
</dbReference>
<dbReference type="InterPro" id="IPR011711">
    <property type="entry name" value="GntR_C"/>
</dbReference>
<evidence type="ECO:0000256" key="3">
    <source>
        <dbReference type="ARBA" id="ARBA00023163"/>
    </source>
</evidence>
<dbReference type="InterPro" id="IPR000524">
    <property type="entry name" value="Tscrpt_reg_HTH_GntR"/>
</dbReference>
<dbReference type="PANTHER" id="PTHR43537:SF24">
    <property type="entry name" value="GLUCONATE OPERON TRANSCRIPTIONAL REPRESSOR"/>
    <property type="match status" value="1"/>
</dbReference>
<keyword evidence="2" id="KW-0238">DNA-binding</keyword>
<dbReference type="PRINTS" id="PR00035">
    <property type="entry name" value="HTHGNTR"/>
</dbReference>
<dbReference type="Gene3D" id="1.10.10.10">
    <property type="entry name" value="Winged helix-like DNA-binding domain superfamily/Winged helix DNA-binding domain"/>
    <property type="match status" value="1"/>
</dbReference>
<comment type="caution">
    <text evidence="5">The sequence shown here is derived from an EMBL/GenBank/DDBJ whole genome shotgun (WGS) entry which is preliminary data.</text>
</comment>
<dbReference type="InterPro" id="IPR036390">
    <property type="entry name" value="WH_DNA-bd_sf"/>
</dbReference>
<evidence type="ECO:0000256" key="2">
    <source>
        <dbReference type="ARBA" id="ARBA00023125"/>
    </source>
</evidence>
<dbReference type="SMART" id="SM00895">
    <property type="entry name" value="FCD"/>
    <property type="match status" value="1"/>
</dbReference>
<dbReference type="SUPFAM" id="SSF48008">
    <property type="entry name" value="GntR ligand-binding domain-like"/>
    <property type="match status" value="1"/>
</dbReference>
<dbReference type="PANTHER" id="PTHR43537">
    <property type="entry name" value="TRANSCRIPTIONAL REGULATOR, GNTR FAMILY"/>
    <property type="match status" value="1"/>
</dbReference>
<keyword evidence="1" id="KW-0805">Transcription regulation</keyword>
<evidence type="ECO:0000256" key="1">
    <source>
        <dbReference type="ARBA" id="ARBA00023015"/>
    </source>
</evidence>
<gene>
    <name evidence="5" type="ORF">FCN80_14290</name>
</gene>
<dbReference type="CDD" id="cd07377">
    <property type="entry name" value="WHTH_GntR"/>
    <property type="match status" value="1"/>
</dbReference>
<dbReference type="Proteomes" id="UP000305202">
    <property type="component" value="Unassembled WGS sequence"/>
</dbReference>
<dbReference type="InterPro" id="IPR036388">
    <property type="entry name" value="WH-like_DNA-bd_sf"/>
</dbReference>
<evidence type="ECO:0000313" key="5">
    <source>
        <dbReference type="EMBL" id="TKI05280.1"/>
    </source>
</evidence>
<sequence>MTNTDISPPPLSAARLADLAHERIRAMILSGKIGMGERLVEAQLARDFGISRAPVREAMRRLIEDGLVQEQPRIGATVCDLTGDDIVDIYNVRLPLEASAIEIATLNGMDVAPLRQAIADMAEAATHENRLAVTEAELSFHAAIFDATQNKVMIHIFNILRARLTLAMLFDNSAFSTLDDVANEHLPLLDIVQRGDAKGASIWMLGHIVSSVRPLIEKLGGNADRLRIPAFFNVP</sequence>
<organism evidence="5 6">
    <name type="scientific">Martelella alba</name>
    <dbReference type="NCBI Taxonomy" id="2590451"/>
    <lineage>
        <taxon>Bacteria</taxon>
        <taxon>Pseudomonadati</taxon>
        <taxon>Pseudomonadota</taxon>
        <taxon>Alphaproteobacteria</taxon>
        <taxon>Hyphomicrobiales</taxon>
        <taxon>Aurantimonadaceae</taxon>
        <taxon>Martelella</taxon>
    </lineage>
</organism>
<dbReference type="SUPFAM" id="SSF46785">
    <property type="entry name" value="Winged helix' DNA-binding domain"/>
    <property type="match status" value="1"/>
</dbReference>
<proteinExistence type="predicted"/>
<keyword evidence="3" id="KW-0804">Transcription</keyword>
<feature type="domain" description="HTH gntR-type" evidence="4">
    <location>
        <begin position="14"/>
        <end position="81"/>
    </location>
</feature>
<evidence type="ECO:0000259" key="4">
    <source>
        <dbReference type="PROSITE" id="PS50949"/>
    </source>
</evidence>
<protein>
    <submittedName>
        <fullName evidence="5">GntR family transcriptional regulator</fullName>
    </submittedName>
</protein>
<evidence type="ECO:0000313" key="6">
    <source>
        <dbReference type="Proteomes" id="UP000305202"/>
    </source>
</evidence>
<dbReference type="Pfam" id="PF07729">
    <property type="entry name" value="FCD"/>
    <property type="match status" value="1"/>
</dbReference>
<dbReference type="Pfam" id="PF00392">
    <property type="entry name" value="GntR"/>
    <property type="match status" value="1"/>
</dbReference>
<dbReference type="EMBL" id="SZPQ01000020">
    <property type="protein sequence ID" value="TKI05280.1"/>
    <property type="molecule type" value="Genomic_DNA"/>
</dbReference>
<reference evidence="5 6" key="1">
    <citation type="submission" date="2019-04" db="EMBL/GenBank/DDBJ databases">
        <authorList>
            <person name="Li M."/>
            <person name="Gao C."/>
        </authorList>
    </citation>
    <scope>NUCLEOTIDE SEQUENCE [LARGE SCALE GENOMIC DNA]</scope>
    <source>
        <strain evidence="5 6">BGMRC 2031</strain>
    </source>
</reference>